<dbReference type="Proteomes" id="UP000290572">
    <property type="component" value="Unassembled WGS sequence"/>
</dbReference>
<evidence type="ECO:0000256" key="1">
    <source>
        <dbReference type="SAM" id="MobiDB-lite"/>
    </source>
</evidence>
<keyword evidence="2" id="KW-0418">Kinase</keyword>
<organism evidence="2 3">
    <name type="scientific">Labeo rohita</name>
    <name type="common">Indian major carp</name>
    <name type="synonym">Cyprinus rohita</name>
    <dbReference type="NCBI Taxonomy" id="84645"/>
    <lineage>
        <taxon>Eukaryota</taxon>
        <taxon>Metazoa</taxon>
        <taxon>Chordata</taxon>
        <taxon>Craniata</taxon>
        <taxon>Vertebrata</taxon>
        <taxon>Euteleostomi</taxon>
        <taxon>Actinopterygii</taxon>
        <taxon>Neopterygii</taxon>
        <taxon>Teleostei</taxon>
        <taxon>Ostariophysi</taxon>
        <taxon>Cypriniformes</taxon>
        <taxon>Cyprinidae</taxon>
        <taxon>Labeoninae</taxon>
        <taxon>Labeonini</taxon>
        <taxon>Labeo</taxon>
    </lineage>
</organism>
<gene>
    <name evidence="2" type="ORF">ROHU_027866</name>
</gene>
<feature type="compositionally biased region" description="Basic and acidic residues" evidence="1">
    <location>
        <begin position="293"/>
        <end position="307"/>
    </location>
</feature>
<evidence type="ECO:0000313" key="3">
    <source>
        <dbReference type="Proteomes" id="UP000290572"/>
    </source>
</evidence>
<keyword evidence="3" id="KW-1185">Reference proteome</keyword>
<proteinExistence type="predicted"/>
<sequence length="365" mass="39638">MVGLQPHTGDRAPRRGVSPPRSPVRFAEESLRPTPGASEIVSFGAEEGDDLDKAMSLTASKKDWAQASEERSEVEGHAAFQDEPVRILTRAVSDLGLEWEKADEPARSKLDSWYLDSGRRVAALRKRGPFLPDLHDDVAKARAAPQSARTHAGGSEIFTKVDGAEARGYTRVPPVEESIAAHLCPHSIRGSRSPLIGDARPLLSHSAPVCPVNSLSVSSTYGGVAQNTEAGAPRPLSHFTSAGISEWIRNVVENSYTLQFQRRPPRFNDGGTNRDEDDKELGGTNGYEGDNELDGKSWVKEAKKLSGDEGDEDLGGTNRDKGNRNWTGKVWTKGDKELGRNNVNEETCNRVGEAGMKKTKSSSIK</sequence>
<accession>A0A498M8Z8</accession>
<keyword evidence="2" id="KW-0808">Transferase</keyword>
<name>A0A498M8Z8_LABRO</name>
<dbReference type="AlphaFoldDB" id="A0A498M8Z8"/>
<feature type="compositionally biased region" description="Low complexity" evidence="1">
    <location>
        <begin position="15"/>
        <end position="25"/>
    </location>
</feature>
<dbReference type="GO" id="GO:0016301">
    <property type="term" value="F:kinase activity"/>
    <property type="evidence" value="ECO:0007669"/>
    <property type="project" value="UniProtKB-KW"/>
</dbReference>
<feature type="region of interest" description="Disordered" evidence="1">
    <location>
        <begin position="262"/>
        <end position="365"/>
    </location>
</feature>
<protein>
    <submittedName>
        <fullName evidence="2">Kinase C alpha type-like protein</fullName>
    </submittedName>
</protein>
<feature type="region of interest" description="Disordered" evidence="1">
    <location>
        <begin position="1"/>
        <end position="39"/>
    </location>
</feature>
<evidence type="ECO:0000313" key="2">
    <source>
        <dbReference type="EMBL" id="RXN15704.1"/>
    </source>
</evidence>
<comment type="caution">
    <text evidence="2">The sequence shown here is derived from an EMBL/GenBank/DDBJ whole genome shotgun (WGS) entry which is preliminary data.</text>
</comment>
<dbReference type="EMBL" id="QBIY01012829">
    <property type="protein sequence ID" value="RXN15704.1"/>
    <property type="molecule type" value="Genomic_DNA"/>
</dbReference>
<reference evidence="2 3" key="1">
    <citation type="submission" date="2018-03" db="EMBL/GenBank/DDBJ databases">
        <title>Draft genome sequence of Rohu Carp (Labeo rohita).</title>
        <authorList>
            <person name="Das P."/>
            <person name="Kushwaha B."/>
            <person name="Joshi C.G."/>
            <person name="Kumar D."/>
            <person name="Nagpure N.S."/>
            <person name="Sahoo L."/>
            <person name="Das S.P."/>
            <person name="Bit A."/>
            <person name="Patnaik S."/>
            <person name="Meher P.K."/>
            <person name="Jayasankar P."/>
            <person name="Koringa P.G."/>
            <person name="Patel N.V."/>
            <person name="Hinsu A.T."/>
            <person name="Kumar R."/>
            <person name="Pandey M."/>
            <person name="Agarwal S."/>
            <person name="Srivastava S."/>
            <person name="Singh M."/>
            <person name="Iquebal M.A."/>
            <person name="Jaiswal S."/>
            <person name="Angadi U.B."/>
            <person name="Kumar N."/>
            <person name="Raza M."/>
            <person name="Shah T.M."/>
            <person name="Rai A."/>
            <person name="Jena J.K."/>
        </authorList>
    </citation>
    <scope>NUCLEOTIDE SEQUENCE [LARGE SCALE GENOMIC DNA]</scope>
    <source>
        <strain evidence="2">DASCIFA01</strain>
        <tissue evidence="2">Testis</tissue>
    </source>
</reference>